<organism evidence="1 2">
    <name type="scientific">Photobacterium proteolyticum</name>
    <dbReference type="NCBI Taxonomy" id="1903952"/>
    <lineage>
        <taxon>Bacteria</taxon>
        <taxon>Pseudomonadati</taxon>
        <taxon>Pseudomonadota</taxon>
        <taxon>Gammaproteobacteria</taxon>
        <taxon>Vibrionales</taxon>
        <taxon>Vibrionaceae</taxon>
        <taxon>Photobacterium</taxon>
    </lineage>
</organism>
<evidence type="ECO:0008006" key="3">
    <source>
        <dbReference type="Google" id="ProtNLM"/>
    </source>
</evidence>
<sequence length="193" mass="21525">MVRVVKTVPALMSAGSGNKIITVSELEQHQQAEEILATAHTQAEAIITEAQSKAEEMIELAKKEAEARQTIVVLGLEQQLRERWKETLSALESELAGILKEALLTMISQYPEADQVRSLVNLALREVQDSQNVIVRVPTKHLSVMAHYFPDIQFEGADHLDNVCEVEIGEQLFVASMTYVIEQLETRLSTVSQ</sequence>
<gene>
    <name evidence="1" type="ORF">BIT28_09605</name>
</gene>
<dbReference type="Pfam" id="PF06188">
    <property type="entry name" value="HrpE"/>
    <property type="match status" value="1"/>
</dbReference>
<dbReference type="Proteomes" id="UP000186905">
    <property type="component" value="Unassembled WGS sequence"/>
</dbReference>
<dbReference type="STRING" id="1903952.BIT28_09605"/>
<dbReference type="RefSeq" id="WP_075761817.1">
    <property type="nucleotide sequence ID" value="NZ_MJIL01000039.1"/>
</dbReference>
<protein>
    <recommendedName>
        <fullName evidence="3">Type III secretion protein</fullName>
    </recommendedName>
</protein>
<name>A0A1Q9H1N8_9GAMM</name>
<evidence type="ECO:0000313" key="2">
    <source>
        <dbReference type="Proteomes" id="UP000186905"/>
    </source>
</evidence>
<dbReference type="OrthoDB" id="5814677at2"/>
<proteinExistence type="predicted"/>
<dbReference type="AlphaFoldDB" id="A0A1Q9H1N8"/>
<reference evidence="1 2" key="1">
    <citation type="submission" date="2016-09" db="EMBL/GenBank/DDBJ databases">
        <title>Photobacterium proteolyticum sp. nov. a protease producing bacterium isolated from ocean sediments of Laizhou Bay.</title>
        <authorList>
            <person name="Li Y."/>
        </authorList>
    </citation>
    <scope>NUCLEOTIDE SEQUENCE [LARGE SCALE GENOMIC DNA]</scope>
    <source>
        <strain evidence="1 2">13-12</strain>
    </source>
</reference>
<keyword evidence="2" id="KW-1185">Reference proteome</keyword>
<comment type="caution">
    <text evidence="1">The sequence shown here is derived from an EMBL/GenBank/DDBJ whole genome shotgun (WGS) entry which is preliminary data.</text>
</comment>
<evidence type="ECO:0000313" key="1">
    <source>
        <dbReference type="EMBL" id="OLQ81618.1"/>
    </source>
</evidence>
<accession>A0A1Q9H1N8</accession>
<dbReference type="EMBL" id="MJIL01000039">
    <property type="protein sequence ID" value="OLQ81618.1"/>
    <property type="molecule type" value="Genomic_DNA"/>
</dbReference>
<dbReference type="InterPro" id="IPR009335">
    <property type="entry name" value="T3SS_HrpE/ATPase_suE"/>
</dbReference>